<evidence type="ECO:0000256" key="6">
    <source>
        <dbReference type="ARBA" id="ARBA00022692"/>
    </source>
</evidence>
<dbReference type="Pfam" id="PF07715">
    <property type="entry name" value="Plug"/>
    <property type="match status" value="1"/>
</dbReference>
<keyword evidence="10 15" id="KW-0798">TonB box</keyword>
<dbReference type="EMBL" id="WMIG01000006">
    <property type="protein sequence ID" value="MTH60084.1"/>
    <property type="molecule type" value="Genomic_DNA"/>
</dbReference>
<protein>
    <submittedName>
        <fullName evidence="19">TonB-dependent siderophore receptor</fullName>
    </submittedName>
</protein>
<dbReference type="AlphaFoldDB" id="A0A844HNU5"/>
<keyword evidence="13 14" id="KW-0998">Cell outer membrane</keyword>
<evidence type="ECO:0000256" key="11">
    <source>
        <dbReference type="ARBA" id="ARBA00023136"/>
    </source>
</evidence>
<sequence length="693" mass="76196">MLLSYRFALLAGTSLLALALPALAQDAPTAETVVLDEVVLDATAPTQGYVVPTTQIATKTNTPVLETQQSVSVITRQQIEDQGAQNMTQALRYTAGVTAEPFGADPRFDQPRMRGFDVSNSQYLNGLHLIRDFGAMSLDLYGLERVEVLRGPSSALYGSGSPGGIINMVQKHAQPEDFSEAGVSYGTHGNASVFFDMNRAPSDTLAWRLTGNLANEQEQVEELENQRGYLAGALRWELDDVSTLDVMLSYQKDKPLSPTGVPHALTDIGDADDLRELYAGYPDEDDSDRRMLNLGVEYKRELDNGWRLEQGFRYQKFDWDYTGFYVTGLTGDMIGVGSTYQDETSDTVQVDTRLIGEAVTGAATHRLLFGLDVSRWSGRNATDFGTAPSLNWRNPDYSVPAPRSTWYNLVNDISLEQIGVYAQDEISWNNWRASLALRHDWAQQSGTAWNNFGGETDVSQKDEATTGRVGLTYLFDNGVAPYVSYATSFEPEIGPDNKGDTLKPTEGKQWEAGVKYQPEVIDALVTLAVYDLKQTNVTRNMGGDIGNIQIGEVHSRGVELEGTAELAEGWDIRASYAYTDARQKGGAEDGRRMPDTPYNSASLWLDRDFGNGFRLGGGIRYVGERDGVGADWLPTKVDGFTVGDVAASYTRDNIVASINVFNITDEAYISSCSGFGCFYGDGREVLAKLTYKW</sequence>
<dbReference type="InterPro" id="IPR037066">
    <property type="entry name" value="Plug_dom_sf"/>
</dbReference>
<keyword evidence="8" id="KW-0408">Iron</keyword>
<organism evidence="19 20">
    <name type="scientific">Paracoccus litorisediminis</name>
    <dbReference type="NCBI Taxonomy" id="2006130"/>
    <lineage>
        <taxon>Bacteria</taxon>
        <taxon>Pseudomonadati</taxon>
        <taxon>Pseudomonadota</taxon>
        <taxon>Alphaproteobacteria</taxon>
        <taxon>Rhodobacterales</taxon>
        <taxon>Paracoccaceae</taxon>
        <taxon>Paracoccus</taxon>
    </lineage>
</organism>
<evidence type="ECO:0000256" key="9">
    <source>
        <dbReference type="ARBA" id="ARBA00023065"/>
    </source>
</evidence>
<dbReference type="PROSITE" id="PS52016">
    <property type="entry name" value="TONB_DEPENDENT_REC_3"/>
    <property type="match status" value="1"/>
</dbReference>
<comment type="caution">
    <text evidence="19">The sequence shown here is derived from an EMBL/GenBank/DDBJ whole genome shotgun (WGS) entry which is preliminary data.</text>
</comment>
<dbReference type="GO" id="GO:0038023">
    <property type="term" value="F:signaling receptor activity"/>
    <property type="evidence" value="ECO:0007669"/>
    <property type="project" value="InterPro"/>
</dbReference>
<keyword evidence="20" id="KW-1185">Reference proteome</keyword>
<dbReference type="Gene3D" id="2.40.170.20">
    <property type="entry name" value="TonB-dependent receptor, beta-barrel domain"/>
    <property type="match status" value="1"/>
</dbReference>
<evidence type="ECO:0000256" key="13">
    <source>
        <dbReference type="ARBA" id="ARBA00023237"/>
    </source>
</evidence>
<keyword evidence="3 14" id="KW-0813">Transport</keyword>
<dbReference type="OrthoDB" id="9760333at2"/>
<dbReference type="RefSeq" id="WP_155040030.1">
    <property type="nucleotide sequence ID" value="NZ_JBHGCD010000007.1"/>
</dbReference>
<evidence type="ECO:0000259" key="17">
    <source>
        <dbReference type="Pfam" id="PF00593"/>
    </source>
</evidence>
<keyword evidence="9" id="KW-0406">Ion transport</keyword>
<evidence type="ECO:0000256" key="3">
    <source>
        <dbReference type="ARBA" id="ARBA00022448"/>
    </source>
</evidence>
<gene>
    <name evidence="19" type="ORF">GL300_12790</name>
</gene>
<dbReference type="CDD" id="cd01347">
    <property type="entry name" value="ligand_gated_channel"/>
    <property type="match status" value="1"/>
</dbReference>
<dbReference type="GO" id="GO:0015891">
    <property type="term" value="P:siderophore transport"/>
    <property type="evidence" value="ECO:0007669"/>
    <property type="project" value="InterPro"/>
</dbReference>
<dbReference type="InterPro" id="IPR010105">
    <property type="entry name" value="TonB_sidphr_rcpt"/>
</dbReference>
<keyword evidence="6 14" id="KW-0812">Transmembrane</keyword>
<feature type="domain" description="TonB-dependent receptor-like beta-barrel" evidence="17">
    <location>
        <begin position="239"/>
        <end position="663"/>
    </location>
</feature>
<keyword evidence="12 19" id="KW-0675">Receptor</keyword>
<feature type="domain" description="TonB-dependent receptor plug" evidence="18">
    <location>
        <begin position="64"/>
        <end position="165"/>
    </location>
</feature>
<evidence type="ECO:0000256" key="15">
    <source>
        <dbReference type="RuleBase" id="RU003357"/>
    </source>
</evidence>
<keyword evidence="11 14" id="KW-0472">Membrane</keyword>
<evidence type="ECO:0000313" key="20">
    <source>
        <dbReference type="Proteomes" id="UP000449846"/>
    </source>
</evidence>
<feature type="chain" id="PRO_5032503372" evidence="16">
    <location>
        <begin position="25"/>
        <end position="693"/>
    </location>
</feature>
<name>A0A844HNU5_9RHOB</name>
<reference evidence="19 20" key="1">
    <citation type="submission" date="2019-11" db="EMBL/GenBank/DDBJ databases">
        <authorList>
            <person name="Dong K."/>
        </authorList>
    </citation>
    <scope>NUCLEOTIDE SEQUENCE [LARGE SCALE GENOMIC DNA]</scope>
    <source>
        <strain evidence="19 20">NBRC 112902</strain>
    </source>
</reference>
<dbReference type="NCBIfam" id="TIGR01783">
    <property type="entry name" value="TonB-siderophor"/>
    <property type="match status" value="1"/>
</dbReference>
<evidence type="ECO:0000256" key="16">
    <source>
        <dbReference type="SAM" id="SignalP"/>
    </source>
</evidence>
<comment type="subcellular location">
    <subcellularLocation>
        <location evidence="1 14">Cell outer membrane</location>
        <topology evidence="1 14">Multi-pass membrane protein</topology>
    </subcellularLocation>
</comment>
<evidence type="ECO:0000256" key="7">
    <source>
        <dbReference type="ARBA" id="ARBA00022729"/>
    </source>
</evidence>
<dbReference type="InterPro" id="IPR000531">
    <property type="entry name" value="Beta-barrel_TonB"/>
</dbReference>
<feature type="signal peptide" evidence="16">
    <location>
        <begin position="1"/>
        <end position="24"/>
    </location>
</feature>
<dbReference type="InterPro" id="IPR036942">
    <property type="entry name" value="Beta-barrel_TonB_sf"/>
</dbReference>
<dbReference type="InterPro" id="IPR012910">
    <property type="entry name" value="Plug_dom"/>
</dbReference>
<dbReference type="InterPro" id="IPR039426">
    <property type="entry name" value="TonB-dep_rcpt-like"/>
</dbReference>
<dbReference type="Gene3D" id="2.170.130.10">
    <property type="entry name" value="TonB-dependent receptor, plug domain"/>
    <property type="match status" value="1"/>
</dbReference>
<evidence type="ECO:0000256" key="2">
    <source>
        <dbReference type="ARBA" id="ARBA00009810"/>
    </source>
</evidence>
<dbReference type="FunFam" id="2.170.130.10:FF:000001">
    <property type="entry name" value="Catecholate siderophore TonB-dependent receptor"/>
    <property type="match status" value="1"/>
</dbReference>
<evidence type="ECO:0000313" key="19">
    <source>
        <dbReference type="EMBL" id="MTH60084.1"/>
    </source>
</evidence>
<evidence type="ECO:0000256" key="4">
    <source>
        <dbReference type="ARBA" id="ARBA00022452"/>
    </source>
</evidence>
<dbReference type="Proteomes" id="UP000449846">
    <property type="component" value="Unassembled WGS sequence"/>
</dbReference>
<evidence type="ECO:0000256" key="8">
    <source>
        <dbReference type="ARBA" id="ARBA00023004"/>
    </source>
</evidence>
<evidence type="ECO:0000256" key="12">
    <source>
        <dbReference type="ARBA" id="ARBA00023170"/>
    </source>
</evidence>
<dbReference type="PANTHER" id="PTHR32552:SF68">
    <property type="entry name" value="FERRICHROME OUTER MEMBRANE TRANSPORTER_PHAGE RECEPTOR"/>
    <property type="match status" value="1"/>
</dbReference>
<accession>A0A844HNU5</accession>
<dbReference type="PANTHER" id="PTHR32552">
    <property type="entry name" value="FERRICHROME IRON RECEPTOR-RELATED"/>
    <property type="match status" value="1"/>
</dbReference>
<keyword evidence="4 14" id="KW-1134">Transmembrane beta strand</keyword>
<dbReference type="GO" id="GO:0009279">
    <property type="term" value="C:cell outer membrane"/>
    <property type="evidence" value="ECO:0007669"/>
    <property type="project" value="UniProtKB-SubCell"/>
</dbReference>
<keyword evidence="7 16" id="KW-0732">Signal</keyword>
<keyword evidence="5" id="KW-0410">Iron transport</keyword>
<dbReference type="GO" id="GO:0015344">
    <property type="term" value="F:siderophore uptake transmembrane transporter activity"/>
    <property type="evidence" value="ECO:0007669"/>
    <property type="project" value="TreeGrafter"/>
</dbReference>
<evidence type="ECO:0000256" key="5">
    <source>
        <dbReference type="ARBA" id="ARBA00022496"/>
    </source>
</evidence>
<evidence type="ECO:0000256" key="14">
    <source>
        <dbReference type="PROSITE-ProRule" id="PRU01360"/>
    </source>
</evidence>
<evidence type="ECO:0000256" key="1">
    <source>
        <dbReference type="ARBA" id="ARBA00004571"/>
    </source>
</evidence>
<comment type="similarity">
    <text evidence="2 14 15">Belongs to the TonB-dependent receptor family.</text>
</comment>
<evidence type="ECO:0000256" key="10">
    <source>
        <dbReference type="ARBA" id="ARBA00023077"/>
    </source>
</evidence>
<dbReference type="SUPFAM" id="SSF56935">
    <property type="entry name" value="Porins"/>
    <property type="match status" value="1"/>
</dbReference>
<proteinExistence type="inferred from homology"/>
<dbReference type="Pfam" id="PF00593">
    <property type="entry name" value="TonB_dep_Rec_b-barrel"/>
    <property type="match status" value="1"/>
</dbReference>
<evidence type="ECO:0000259" key="18">
    <source>
        <dbReference type="Pfam" id="PF07715"/>
    </source>
</evidence>